<evidence type="ECO:0000259" key="1">
    <source>
        <dbReference type="PROSITE" id="PS50181"/>
    </source>
</evidence>
<feature type="domain" description="F-box" evidence="1">
    <location>
        <begin position="7"/>
        <end position="53"/>
    </location>
</feature>
<dbReference type="KEGG" id="foc:113205155"/>
<name>A0A6J1S601_FRAOC</name>
<dbReference type="InterPro" id="IPR001810">
    <property type="entry name" value="F-box_dom"/>
</dbReference>
<dbReference type="SUPFAM" id="SSF81383">
    <property type="entry name" value="F-box domain"/>
    <property type="match status" value="1"/>
</dbReference>
<gene>
    <name evidence="3" type="primary">LOC113205155</name>
</gene>
<dbReference type="Gene3D" id="1.20.1280.50">
    <property type="match status" value="1"/>
</dbReference>
<reference evidence="3" key="1">
    <citation type="submission" date="2025-08" db="UniProtKB">
        <authorList>
            <consortium name="RefSeq"/>
        </authorList>
    </citation>
    <scope>IDENTIFICATION</scope>
    <source>
        <tissue evidence="3">Whole organism</tissue>
    </source>
</reference>
<evidence type="ECO:0000313" key="2">
    <source>
        <dbReference type="Proteomes" id="UP000504606"/>
    </source>
</evidence>
<dbReference type="PROSITE" id="PS50181">
    <property type="entry name" value="FBOX"/>
    <property type="match status" value="1"/>
</dbReference>
<dbReference type="Proteomes" id="UP000504606">
    <property type="component" value="Unplaced"/>
</dbReference>
<proteinExistence type="predicted"/>
<accession>A0A6J1S601</accession>
<organism evidence="2 3">
    <name type="scientific">Frankliniella occidentalis</name>
    <name type="common">Western flower thrips</name>
    <name type="synonym">Euthrips occidentalis</name>
    <dbReference type="NCBI Taxonomy" id="133901"/>
    <lineage>
        <taxon>Eukaryota</taxon>
        <taxon>Metazoa</taxon>
        <taxon>Ecdysozoa</taxon>
        <taxon>Arthropoda</taxon>
        <taxon>Hexapoda</taxon>
        <taxon>Insecta</taxon>
        <taxon>Pterygota</taxon>
        <taxon>Neoptera</taxon>
        <taxon>Paraneoptera</taxon>
        <taxon>Thysanoptera</taxon>
        <taxon>Terebrantia</taxon>
        <taxon>Thripoidea</taxon>
        <taxon>Thripidae</taxon>
        <taxon>Frankliniella</taxon>
    </lineage>
</organism>
<sequence>MEQETSVMDVLALPELVLVEVLRLLDAASLLNCRLVCRRLLSLTRVPRVWSHRRVQLEDDGRERRGRGCVPLHLAPCVRELLVRGRVRDAQLVTQCPVEKLVLDNLDLVSASTLLRNQVRLGRLKELYYRTNGHSKKDEADFAALLGTIAAASGTLSYLCFEAFEDEDYPADADRSMDELRSACNVVVAPSLVGMRYESEAVIDPFLEKLLAAHASTLRDVWLSSPDMTTWQRFSFPLLEKLTCWTRAGVASLLQFPALKTLRLRVDGQGPLQEVVNVLRKATSITDLTISYQEEIDVGEEWLNLVQVVAQSGWSSLSRLTIDQSHHEVYELFERWRQWRMVIHSHWFISPRLWERVAAALPTLPALRELRLGLGDTKEQHWQPLMAAIRPHTTPRIERLHILHLFNECLVCWPHQESVKEMLVANASLQLYIYDDVFDKDTYSKKNPCTRCSHRF</sequence>
<dbReference type="GeneID" id="113205155"/>
<protein>
    <submittedName>
        <fullName evidence="3">Uncharacterized protein LOC113205155</fullName>
    </submittedName>
</protein>
<dbReference type="SMART" id="SM00256">
    <property type="entry name" value="FBOX"/>
    <property type="match status" value="1"/>
</dbReference>
<dbReference type="InterPro" id="IPR036047">
    <property type="entry name" value="F-box-like_dom_sf"/>
</dbReference>
<dbReference type="RefSeq" id="XP_026276447.1">
    <property type="nucleotide sequence ID" value="XM_026420662.2"/>
</dbReference>
<keyword evidence="2" id="KW-1185">Reference proteome</keyword>
<evidence type="ECO:0000313" key="3">
    <source>
        <dbReference type="RefSeq" id="XP_026276447.1"/>
    </source>
</evidence>
<dbReference type="AlphaFoldDB" id="A0A6J1S601"/>
<dbReference type="Pfam" id="PF12937">
    <property type="entry name" value="F-box-like"/>
    <property type="match status" value="1"/>
</dbReference>